<keyword evidence="8" id="KW-0464">Manganese</keyword>
<keyword evidence="10" id="KW-0234">DNA repair</keyword>
<dbReference type="GO" id="GO:0005634">
    <property type="term" value="C:nucleus"/>
    <property type="evidence" value="ECO:0007669"/>
    <property type="project" value="TreeGrafter"/>
</dbReference>
<evidence type="ECO:0000256" key="10">
    <source>
        <dbReference type="RuleBase" id="RU362131"/>
    </source>
</evidence>
<name>A0AAJ7C4S9_CEPCN</name>
<sequence>MIIQRLLSISLTFNKVLLVRSQKIVVNICHNHCALFKRQVPTTCKFSWYLLDSIMPPKKKSSMKVTKATKATKASTSASKDDKDKKPLAKVFMKKTKREEEDIEEPPAKKAKTDAKKLMNKTDSNLDEISFDCDKLNAKGEKYNIKICSWNVSGIRACIKKNALDYIKKEDADIVVLQETKCDTNKLPPEVKLKGYHHYFLDSKKPGYCGVALYSKEKALRVTYGLADSECNDEGRLITAEYKNFYIVNVYVPNAGQKLVTMPKRLRWNEDFKNYIKKLDKEKSVIVCGDMNVAHQEIDLKNPKSNTRNAGFTKEERDGMTDFLEQGFVDTFRALYPDRIDAYTYWSYFQNARSKNIGWRLDYFLVSERIKNCICDCVIRDKIYGSDHCPIILYANL</sequence>
<feature type="site" description="Interaction with DNA substrate" evidence="9">
    <location>
        <position position="388"/>
    </location>
</feature>
<feature type="active site" description="Proton acceptor" evidence="7">
    <location>
        <position position="388"/>
    </location>
</feature>
<evidence type="ECO:0000256" key="11">
    <source>
        <dbReference type="SAM" id="MobiDB-lite"/>
    </source>
</evidence>
<evidence type="ECO:0000256" key="8">
    <source>
        <dbReference type="PIRSR" id="PIRSR604808-2"/>
    </source>
</evidence>
<dbReference type="GeneID" id="107270985"/>
<comment type="cofactor">
    <cofactor evidence="8 10">
        <name>Mg(2+)</name>
        <dbReference type="ChEBI" id="CHEBI:18420"/>
    </cofactor>
    <cofactor evidence="8 10">
        <name>Mn(2+)</name>
        <dbReference type="ChEBI" id="CHEBI:29035"/>
    </cofactor>
    <text evidence="8 10">Probably binds two magnesium or manganese ions per subunit.</text>
</comment>
<dbReference type="Pfam" id="PF03372">
    <property type="entry name" value="Exo_endo_phos"/>
    <property type="match status" value="1"/>
</dbReference>
<dbReference type="AlphaFoldDB" id="A0AAJ7C4S9"/>
<feature type="active site" evidence="7">
    <location>
        <position position="251"/>
    </location>
</feature>
<dbReference type="RefSeq" id="XP_015601991.1">
    <property type="nucleotide sequence ID" value="XM_015746505.2"/>
</dbReference>
<evidence type="ECO:0000259" key="12">
    <source>
        <dbReference type="Pfam" id="PF03372"/>
    </source>
</evidence>
<dbReference type="Gene3D" id="3.60.10.10">
    <property type="entry name" value="Endonuclease/exonuclease/phosphatase"/>
    <property type="match status" value="1"/>
</dbReference>
<keyword evidence="10" id="KW-0227">DNA damage</keyword>
<comment type="cofactor">
    <cofactor evidence="2">
        <name>Mn(2+)</name>
        <dbReference type="ChEBI" id="CHEBI:29035"/>
    </cofactor>
</comment>
<feature type="active site" description="Proton donor/acceptor" evidence="7">
    <location>
        <position position="290"/>
    </location>
</feature>
<dbReference type="PROSITE" id="PS00728">
    <property type="entry name" value="AP_NUCLEASE_F1_3"/>
    <property type="match status" value="1"/>
</dbReference>
<dbReference type="GO" id="GO:0003677">
    <property type="term" value="F:DNA binding"/>
    <property type="evidence" value="ECO:0007669"/>
    <property type="project" value="InterPro"/>
</dbReference>
<evidence type="ECO:0000256" key="7">
    <source>
        <dbReference type="PIRSR" id="PIRSR604808-1"/>
    </source>
</evidence>
<evidence type="ECO:0000256" key="2">
    <source>
        <dbReference type="ARBA" id="ARBA00001936"/>
    </source>
</evidence>
<comment type="similarity">
    <text evidence="3 10">Belongs to the DNA repair enzymes AP/ExoA family.</text>
</comment>
<evidence type="ECO:0000313" key="14">
    <source>
        <dbReference type="RefSeq" id="XP_015601991.1"/>
    </source>
</evidence>
<evidence type="ECO:0000256" key="4">
    <source>
        <dbReference type="ARBA" id="ARBA00022723"/>
    </source>
</evidence>
<dbReference type="InterPro" id="IPR036691">
    <property type="entry name" value="Endo/exonu/phosph_ase_sf"/>
</dbReference>
<gene>
    <name evidence="14" type="primary">LOC107270985</name>
</gene>
<dbReference type="PANTHER" id="PTHR22748:SF6">
    <property type="entry name" value="DNA-(APURINIC OR APYRIMIDINIC SITE) ENDONUCLEASE"/>
    <property type="match status" value="1"/>
</dbReference>
<dbReference type="InterPro" id="IPR020847">
    <property type="entry name" value="AP_endonuclease_F1_BS"/>
</dbReference>
<dbReference type="GO" id="GO:0008081">
    <property type="term" value="F:phosphoric diester hydrolase activity"/>
    <property type="evidence" value="ECO:0007669"/>
    <property type="project" value="TreeGrafter"/>
</dbReference>
<feature type="compositionally biased region" description="Low complexity" evidence="11">
    <location>
        <begin position="63"/>
        <end position="78"/>
    </location>
</feature>
<dbReference type="InterPro" id="IPR020848">
    <property type="entry name" value="AP_endonuclease_F1_CS"/>
</dbReference>
<dbReference type="CTD" id="8568"/>
<dbReference type="PROSITE" id="PS00726">
    <property type="entry name" value="AP_NUCLEASE_F1_1"/>
    <property type="match status" value="1"/>
</dbReference>
<feature type="region of interest" description="Disordered" evidence="11">
    <location>
        <begin position="96"/>
        <end position="116"/>
    </location>
</feature>
<keyword evidence="5" id="KW-0378">Hydrolase</keyword>
<organism evidence="13 14">
    <name type="scientific">Cephus cinctus</name>
    <name type="common">Wheat stem sawfly</name>
    <dbReference type="NCBI Taxonomy" id="211228"/>
    <lineage>
        <taxon>Eukaryota</taxon>
        <taxon>Metazoa</taxon>
        <taxon>Ecdysozoa</taxon>
        <taxon>Arthropoda</taxon>
        <taxon>Hexapoda</taxon>
        <taxon>Insecta</taxon>
        <taxon>Pterygota</taxon>
        <taxon>Neoptera</taxon>
        <taxon>Endopterygota</taxon>
        <taxon>Hymenoptera</taxon>
        <taxon>Cephoidea</taxon>
        <taxon>Cephidae</taxon>
        <taxon>Cephus</taxon>
    </lineage>
</organism>
<evidence type="ECO:0000313" key="13">
    <source>
        <dbReference type="Proteomes" id="UP000694920"/>
    </source>
</evidence>
<protein>
    <recommendedName>
        <fullName evidence="10">DNA-(apurinic or apyrimidinic site) endonuclease</fullName>
        <ecNumber evidence="10">3.1.-.-</ecNumber>
    </recommendedName>
</protein>
<dbReference type="InterPro" id="IPR004808">
    <property type="entry name" value="AP_endonuc_1"/>
</dbReference>
<dbReference type="PROSITE" id="PS51435">
    <property type="entry name" value="AP_NUCLEASE_F1_4"/>
    <property type="match status" value="1"/>
</dbReference>
<dbReference type="KEGG" id="ccin:107270985"/>
<evidence type="ECO:0000256" key="6">
    <source>
        <dbReference type="ARBA" id="ARBA00022842"/>
    </source>
</evidence>
<proteinExistence type="inferred from homology"/>
<dbReference type="GO" id="GO:0006284">
    <property type="term" value="P:base-excision repair"/>
    <property type="evidence" value="ECO:0007669"/>
    <property type="project" value="TreeGrafter"/>
</dbReference>
<accession>A0AAJ7C4S9</accession>
<dbReference type="PANTHER" id="PTHR22748">
    <property type="entry name" value="AP ENDONUCLEASE"/>
    <property type="match status" value="1"/>
</dbReference>
<feature type="binding site" evidence="8">
    <location>
        <position position="292"/>
    </location>
    <ligand>
        <name>Mg(2+)</name>
        <dbReference type="ChEBI" id="CHEBI:18420"/>
        <label>1</label>
    </ligand>
</feature>
<feature type="binding site" evidence="8">
    <location>
        <position position="179"/>
    </location>
    <ligand>
        <name>Mg(2+)</name>
        <dbReference type="ChEBI" id="CHEBI:18420"/>
        <label>1</label>
    </ligand>
</feature>
<feature type="domain" description="Endonuclease/exonuclease/phosphatase" evidence="12">
    <location>
        <begin position="148"/>
        <end position="388"/>
    </location>
</feature>
<feature type="compositionally biased region" description="Basic and acidic residues" evidence="11">
    <location>
        <begin position="106"/>
        <end position="116"/>
    </location>
</feature>
<reference evidence="14" key="1">
    <citation type="submission" date="2025-08" db="UniProtKB">
        <authorList>
            <consortium name="RefSeq"/>
        </authorList>
    </citation>
    <scope>IDENTIFICATION</scope>
</reference>
<dbReference type="InterPro" id="IPR005135">
    <property type="entry name" value="Endo/exonuclease/phosphatase"/>
</dbReference>
<keyword evidence="6 8" id="KW-0460">Magnesium</keyword>
<comment type="catalytic activity">
    <reaction evidence="1">
        <text>Exonucleolytic cleavage in the 3'- to 5'-direction to yield nucleoside 5'-phosphates.</text>
        <dbReference type="EC" id="3.1.11.2"/>
    </reaction>
</comment>
<dbReference type="GO" id="GO:0046872">
    <property type="term" value="F:metal ion binding"/>
    <property type="evidence" value="ECO:0007669"/>
    <property type="project" value="UniProtKB-KW"/>
</dbReference>
<dbReference type="CDD" id="cd09087">
    <property type="entry name" value="Ape1-like_AP-endo"/>
    <property type="match status" value="1"/>
</dbReference>
<feature type="site" description="Important for catalytic activity" evidence="9">
    <location>
        <position position="362"/>
    </location>
</feature>
<keyword evidence="13" id="KW-1185">Reference proteome</keyword>
<dbReference type="GO" id="GO:0008311">
    <property type="term" value="F:double-stranded DNA 3'-5' DNA exonuclease activity"/>
    <property type="evidence" value="ECO:0007669"/>
    <property type="project" value="UniProtKB-EC"/>
</dbReference>
<dbReference type="NCBIfam" id="TIGR00195">
    <property type="entry name" value="exoDNase_III"/>
    <property type="match status" value="1"/>
</dbReference>
<feature type="binding site" evidence="8">
    <location>
        <position position="151"/>
    </location>
    <ligand>
        <name>Mg(2+)</name>
        <dbReference type="ChEBI" id="CHEBI:18420"/>
        <label>1</label>
    </ligand>
</feature>
<evidence type="ECO:0000256" key="9">
    <source>
        <dbReference type="PIRSR" id="PIRSR604808-3"/>
    </source>
</evidence>
<dbReference type="Proteomes" id="UP000694920">
    <property type="component" value="Unplaced"/>
</dbReference>
<dbReference type="GO" id="GO:0003906">
    <property type="term" value="F:DNA-(apurinic or apyrimidinic site) endonuclease activity"/>
    <property type="evidence" value="ECO:0007669"/>
    <property type="project" value="TreeGrafter"/>
</dbReference>
<feature type="site" description="Transition state stabilizer" evidence="9">
    <location>
        <position position="292"/>
    </location>
</feature>
<evidence type="ECO:0000256" key="5">
    <source>
        <dbReference type="ARBA" id="ARBA00022801"/>
    </source>
</evidence>
<dbReference type="NCBIfam" id="TIGR00633">
    <property type="entry name" value="xth"/>
    <property type="match status" value="1"/>
</dbReference>
<feature type="binding site" evidence="8">
    <location>
        <position position="388"/>
    </location>
    <ligand>
        <name>Mg(2+)</name>
        <dbReference type="ChEBI" id="CHEBI:18420"/>
        <label>1</label>
    </ligand>
</feature>
<dbReference type="SUPFAM" id="SSF56219">
    <property type="entry name" value="DNase I-like"/>
    <property type="match status" value="1"/>
</dbReference>
<dbReference type="EC" id="3.1.-.-" evidence="10"/>
<evidence type="ECO:0000256" key="1">
    <source>
        <dbReference type="ARBA" id="ARBA00000493"/>
    </source>
</evidence>
<keyword evidence="4 8" id="KW-0479">Metal-binding</keyword>
<feature type="region of interest" description="Disordered" evidence="11">
    <location>
        <begin position="62"/>
        <end position="84"/>
    </location>
</feature>
<evidence type="ECO:0000256" key="3">
    <source>
        <dbReference type="ARBA" id="ARBA00007092"/>
    </source>
</evidence>
<feature type="binding site" evidence="8">
    <location>
        <position position="387"/>
    </location>
    <ligand>
        <name>Mg(2+)</name>
        <dbReference type="ChEBI" id="CHEBI:18420"/>
        <label>1</label>
    </ligand>
</feature>
<feature type="binding site" evidence="8">
    <location>
        <position position="290"/>
    </location>
    <ligand>
        <name>Mg(2+)</name>
        <dbReference type="ChEBI" id="CHEBI:18420"/>
        <label>1</label>
    </ligand>
</feature>